<organism evidence="1">
    <name type="scientific">Siphoviridae sp. ctnFo11</name>
    <dbReference type="NCBI Taxonomy" id="2826454"/>
    <lineage>
        <taxon>Viruses</taxon>
        <taxon>Duplodnaviria</taxon>
        <taxon>Heunggongvirae</taxon>
        <taxon>Uroviricota</taxon>
        <taxon>Caudoviricetes</taxon>
    </lineage>
</organism>
<accession>A0A8S5N6B1</accession>
<proteinExistence type="predicted"/>
<sequence length="47" mass="5477">MFFRGFDSRLVHYLQCTHEVSALSTQALTDGVRKRLAQIIFLDLSYE</sequence>
<protein>
    <submittedName>
        <fullName evidence="1">Uncharacterized protein</fullName>
    </submittedName>
</protein>
<evidence type="ECO:0000313" key="1">
    <source>
        <dbReference type="EMBL" id="DAD89667.1"/>
    </source>
</evidence>
<name>A0A8S5N6B1_9CAUD</name>
<dbReference type="EMBL" id="BK015066">
    <property type="protein sequence ID" value="DAD89667.1"/>
    <property type="molecule type" value="Genomic_DNA"/>
</dbReference>
<reference evidence="1" key="1">
    <citation type="journal article" date="2021" name="Proc. Natl. Acad. Sci. U.S.A.">
        <title>A Catalog of Tens of Thousands of Viruses from Human Metagenomes Reveals Hidden Associations with Chronic Diseases.</title>
        <authorList>
            <person name="Tisza M.J."/>
            <person name="Buck C.B."/>
        </authorList>
    </citation>
    <scope>NUCLEOTIDE SEQUENCE</scope>
    <source>
        <strain evidence="1">CtnFo11</strain>
    </source>
</reference>